<comment type="caution">
    <text evidence="3">The sequence shown here is derived from an EMBL/GenBank/DDBJ whole genome shotgun (WGS) entry which is preliminary data.</text>
</comment>
<dbReference type="GO" id="GO:0003677">
    <property type="term" value="F:DNA binding"/>
    <property type="evidence" value="ECO:0007669"/>
    <property type="project" value="TreeGrafter"/>
</dbReference>
<dbReference type="AlphaFoldDB" id="A0AAV8YKD6"/>
<evidence type="ECO:0000256" key="1">
    <source>
        <dbReference type="SAM" id="MobiDB-lite"/>
    </source>
</evidence>
<dbReference type="InterPro" id="IPR004875">
    <property type="entry name" value="DDE_SF_endonuclease_dom"/>
</dbReference>
<feature type="domain" description="DDE-1" evidence="2">
    <location>
        <begin position="87"/>
        <end position="131"/>
    </location>
</feature>
<name>A0AAV8YKD6_9CUCU</name>
<feature type="region of interest" description="Disordered" evidence="1">
    <location>
        <begin position="179"/>
        <end position="212"/>
    </location>
</feature>
<keyword evidence="4" id="KW-1185">Reference proteome</keyword>
<organism evidence="3 4">
    <name type="scientific">Aromia moschata</name>
    <dbReference type="NCBI Taxonomy" id="1265417"/>
    <lineage>
        <taxon>Eukaryota</taxon>
        <taxon>Metazoa</taxon>
        <taxon>Ecdysozoa</taxon>
        <taxon>Arthropoda</taxon>
        <taxon>Hexapoda</taxon>
        <taxon>Insecta</taxon>
        <taxon>Pterygota</taxon>
        <taxon>Neoptera</taxon>
        <taxon>Endopterygota</taxon>
        <taxon>Coleoptera</taxon>
        <taxon>Polyphaga</taxon>
        <taxon>Cucujiformia</taxon>
        <taxon>Chrysomeloidea</taxon>
        <taxon>Cerambycidae</taxon>
        <taxon>Cerambycinae</taxon>
        <taxon>Callichromatini</taxon>
        <taxon>Aromia</taxon>
    </lineage>
</organism>
<dbReference type="InterPro" id="IPR050863">
    <property type="entry name" value="CenT-Element_Derived"/>
</dbReference>
<evidence type="ECO:0000313" key="3">
    <source>
        <dbReference type="EMBL" id="KAJ8951749.1"/>
    </source>
</evidence>
<dbReference type="PANTHER" id="PTHR19303:SF74">
    <property type="entry name" value="POGO TRANSPOSABLE ELEMENT WITH KRAB DOMAIN"/>
    <property type="match status" value="1"/>
</dbReference>
<dbReference type="GO" id="GO:0005634">
    <property type="term" value="C:nucleus"/>
    <property type="evidence" value="ECO:0007669"/>
    <property type="project" value="TreeGrafter"/>
</dbReference>
<dbReference type="PANTHER" id="PTHR19303">
    <property type="entry name" value="TRANSPOSON"/>
    <property type="match status" value="1"/>
</dbReference>
<dbReference type="Pfam" id="PF03184">
    <property type="entry name" value="DDE_1"/>
    <property type="match status" value="1"/>
</dbReference>
<dbReference type="Proteomes" id="UP001162162">
    <property type="component" value="Unassembled WGS sequence"/>
</dbReference>
<evidence type="ECO:0000313" key="4">
    <source>
        <dbReference type="Proteomes" id="UP001162162"/>
    </source>
</evidence>
<sequence length="330" mass="36869">MSCSKYSNSSTDNPCLLIYDNHERGTLVTTCCIVNATGQYLPPAMVFPRTHFTDHMPKGAPPGTLGLVTPSGWMNAELFMHVMHLAKASGVTILTLPPHSSNKLQPLDVGVFKAFSTAYNAAIDSWMVQVNRYQFMRSLNVSCGIYPYDANVFSDLDFLPSDVTDRPNPTDTGTELLLPDNDVNKENSLPETNENIEEEKSNSFRGPEDFKGFPKAEVRKGKNLRRKGKSIIATDTPEKNGIEERSLVKSLKISKKEDKVATEKIKKVKKKVFTEDSESSEELILNSSSDDDSFVRIDPDGFEDLDRSPVAGYLQEKVRRGRFIILARCF</sequence>
<dbReference type="EMBL" id="JAPWTK010000079">
    <property type="protein sequence ID" value="KAJ8951749.1"/>
    <property type="molecule type" value="Genomic_DNA"/>
</dbReference>
<protein>
    <recommendedName>
        <fullName evidence="2">DDE-1 domain-containing protein</fullName>
    </recommendedName>
</protein>
<proteinExistence type="predicted"/>
<gene>
    <name evidence="3" type="ORF">NQ318_012600</name>
</gene>
<feature type="compositionally biased region" description="Basic and acidic residues" evidence="1">
    <location>
        <begin position="198"/>
        <end position="212"/>
    </location>
</feature>
<reference evidence="3" key="1">
    <citation type="journal article" date="2023" name="Insect Mol. Biol.">
        <title>Genome sequencing provides insights into the evolution of gene families encoding plant cell wall-degrading enzymes in longhorned beetles.</title>
        <authorList>
            <person name="Shin N.R."/>
            <person name="Okamura Y."/>
            <person name="Kirsch R."/>
            <person name="Pauchet Y."/>
        </authorList>
    </citation>
    <scope>NUCLEOTIDE SEQUENCE</scope>
    <source>
        <strain evidence="3">AMC_N1</strain>
    </source>
</reference>
<evidence type="ECO:0000259" key="2">
    <source>
        <dbReference type="Pfam" id="PF03184"/>
    </source>
</evidence>
<accession>A0AAV8YKD6</accession>